<dbReference type="InterPro" id="IPR011990">
    <property type="entry name" value="TPR-like_helical_dom_sf"/>
</dbReference>
<sequence>MVRHGDGDLVKDVESHLRQLAAVADSASNASGTAAIASALAEAQRVAAWGLRSAVELGRARGFSWRQLADLLDIPASTLHRQYRSGAAILSAPESRPDDREAPSSAGPIPRAFDSFVGRERELADLSDMLRRTGLLSVVGPVGVGKTRFAAEWARRVESSYPGGVRWVDLASVTKPWQVTSAVGPAREPTAAGAALLVLDNCEHVIDGVVDVVSKLRVTAPEFDVLTTSREALRTQGETVMVLEPLRADAVRLFATRALESRADFDPGSWAEVIAEICDRLDGLPLAIELAAHQMDVLTPESLLPKMAERLDLLVHARRGAIGRRRGLRDAIQSSYDLLEDTEQQVFARLSLLPGGFDQQSAAAVTADLILTPARVWALLTDLARKSVIVTDAQRVGRFRMLESLRAFGQERLADAGELVPTQIRLLEWLAAFEQQLLRHPGGDELTMIERRVVAEMDNLRYGVDAAAAISHPLHPNLAILLSRFLANVSDLTEVRRLLSDVLNNPLSSPHHRANSLSWLAKNDTRQGDLEAAVRHSNGALELARELDDLDTLATALTSVMFTRGSTGDLRGGVQVGDELIELLLRMDRAEVASWVLHKQAWLLVTSGDLAAAREAITESIRTYESRTDQTLPLADRFANHSGMSLLHTAAVTATMQGDDAAAAEYVAAVLTMPVPDRDTVLSAIECAAILTVRQKKHSQALTLMAGTTAVGRPVQAFWTRQLAAATSTAQHAIGLTAARAASAAGSSMTVPQLIELAVRGGRPNDEDPTGVLTRRELAVAMQVASGLTNAQIAKELSISARTVASHLTNIRLKLNVRTRVEVALWVSRTGRQAEAQRSLMGV</sequence>
<comment type="caution">
    <text evidence="3">The sequence shown here is derived from an EMBL/GenBank/DDBJ whole genome shotgun (WGS) entry which is preliminary data.</text>
</comment>
<dbReference type="InterPro" id="IPR018247">
    <property type="entry name" value="EF_Hand_1_Ca_BS"/>
</dbReference>
<dbReference type="PANTHER" id="PTHR47691">
    <property type="entry name" value="REGULATOR-RELATED"/>
    <property type="match status" value="1"/>
</dbReference>
<name>A0A919SXM0_9ACTN</name>
<dbReference type="PROSITE" id="PS00018">
    <property type="entry name" value="EF_HAND_1"/>
    <property type="match status" value="1"/>
</dbReference>
<dbReference type="InterPro" id="IPR027417">
    <property type="entry name" value="P-loop_NTPase"/>
</dbReference>
<feature type="domain" description="HTH luxR-type" evidence="2">
    <location>
        <begin position="766"/>
        <end position="831"/>
    </location>
</feature>
<dbReference type="InterPro" id="IPR036388">
    <property type="entry name" value="WH-like_DNA-bd_sf"/>
</dbReference>
<dbReference type="GO" id="GO:0006355">
    <property type="term" value="P:regulation of DNA-templated transcription"/>
    <property type="evidence" value="ECO:0007669"/>
    <property type="project" value="InterPro"/>
</dbReference>
<reference evidence="3" key="1">
    <citation type="submission" date="2021-03" db="EMBL/GenBank/DDBJ databases">
        <title>Whole genome shotgun sequence of Actinoplanes auranticolor NBRC 12245.</title>
        <authorList>
            <person name="Komaki H."/>
            <person name="Tamura T."/>
        </authorList>
    </citation>
    <scope>NUCLEOTIDE SEQUENCE</scope>
    <source>
        <strain evidence="3">NBRC 12245</strain>
    </source>
</reference>
<dbReference type="GO" id="GO:0003677">
    <property type="term" value="F:DNA binding"/>
    <property type="evidence" value="ECO:0007669"/>
    <property type="project" value="InterPro"/>
</dbReference>
<dbReference type="CDD" id="cd06170">
    <property type="entry name" value="LuxR_C_like"/>
    <property type="match status" value="1"/>
</dbReference>
<dbReference type="Gene3D" id="1.10.10.10">
    <property type="entry name" value="Winged helix-like DNA-binding domain superfamily/Winged helix DNA-binding domain"/>
    <property type="match status" value="1"/>
</dbReference>
<dbReference type="InterPro" id="IPR016032">
    <property type="entry name" value="Sig_transdc_resp-reg_C-effctor"/>
</dbReference>
<dbReference type="Proteomes" id="UP000681340">
    <property type="component" value="Unassembled WGS sequence"/>
</dbReference>
<feature type="region of interest" description="Disordered" evidence="1">
    <location>
        <begin position="90"/>
        <end position="109"/>
    </location>
</feature>
<dbReference type="PROSITE" id="PS00622">
    <property type="entry name" value="HTH_LUXR_1"/>
    <property type="match status" value="1"/>
</dbReference>
<evidence type="ECO:0000256" key="1">
    <source>
        <dbReference type="SAM" id="MobiDB-lite"/>
    </source>
</evidence>
<evidence type="ECO:0000259" key="2">
    <source>
        <dbReference type="PROSITE" id="PS50043"/>
    </source>
</evidence>
<dbReference type="SMART" id="SM00421">
    <property type="entry name" value="HTH_LUXR"/>
    <property type="match status" value="1"/>
</dbReference>
<dbReference type="SUPFAM" id="SSF52540">
    <property type="entry name" value="P-loop containing nucleoside triphosphate hydrolases"/>
    <property type="match status" value="1"/>
</dbReference>
<dbReference type="Pfam" id="PF00196">
    <property type="entry name" value="GerE"/>
    <property type="match status" value="1"/>
</dbReference>
<dbReference type="SUPFAM" id="SSF46894">
    <property type="entry name" value="C-terminal effector domain of the bipartite response regulators"/>
    <property type="match status" value="1"/>
</dbReference>
<dbReference type="EMBL" id="BOQL01000102">
    <property type="protein sequence ID" value="GIM80670.1"/>
    <property type="molecule type" value="Genomic_DNA"/>
</dbReference>
<dbReference type="Gene3D" id="1.25.40.10">
    <property type="entry name" value="Tetratricopeptide repeat domain"/>
    <property type="match status" value="1"/>
</dbReference>
<evidence type="ECO:0000313" key="4">
    <source>
        <dbReference type="Proteomes" id="UP000681340"/>
    </source>
</evidence>
<dbReference type="SUPFAM" id="SSF48452">
    <property type="entry name" value="TPR-like"/>
    <property type="match status" value="1"/>
</dbReference>
<proteinExistence type="predicted"/>
<dbReference type="AlphaFoldDB" id="A0A919SXM0"/>
<keyword evidence="4" id="KW-1185">Reference proteome</keyword>
<dbReference type="InterPro" id="IPR000792">
    <property type="entry name" value="Tscrpt_reg_LuxR_C"/>
</dbReference>
<accession>A0A919SXM0</accession>
<dbReference type="PROSITE" id="PS50043">
    <property type="entry name" value="HTH_LUXR_2"/>
    <property type="match status" value="1"/>
</dbReference>
<evidence type="ECO:0000313" key="3">
    <source>
        <dbReference type="EMBL" id="GIM80670.1"/>
    </source>
</evidence>
<dbReference type="PRINTS" id="PR00038">
    <property type="entry name" value="HTHLUXR"/>
</dbReference>
<organism evidence="3 4">
    <name type="scientific">Actinoplanes auranticolor</name>
    <dbReference type="NCBI Taxonomy" id="47988"/>
    <lineage>
        <taxon>Bacteria</taxon>
        <taxon>Bacillati</taxon>
        <taxon>Actinomycetota</taxon>
        <taxon>Actinomycetes</taxon>
        <taxon>Micromonosporales</taxon>
        <taxon>Micromonosporaceae</taxon>
        <taxon>Actinoplanes</taxon>
    </lineage>
</organism>
<dbReference type="PANTHER" id="PTHR47691:SF3">
    <property type="entry name" value="HTH-TYPE TRANSCRIPTIONAL REGULATOR RV0890C-RELATED"/>
    <property type="match status" value="1"/>
</dbReference>
<gene>
    <name evidence="3" type="ORF">Aau02nite_91640</name>
</gene>
<dbReference type="Gene3D" id="3.40.50.300">
    <property type="entry name" value="P-loop containing nucleotide triphosphate hydrolases"/>
    <property type="match status" value="1"/>
</dbReference>
<protein>
    <recommendedName>
        <fullName evidence="2">HTH luxR-type domain-containing protein</fullName>
    </recommendedName>
</protein>